<reference evidence="3" key="1">
    <citation type="journal article" date="2019" name="Int. J. Syst. Evol. Microbiol.">
        <title>The Global Catalogue of Microorganisms (GCM) 10K type strain sequencing project: providing services to taxonomists for standard genome sequencing and annotation.</title>
        <authorList>
            <consortium name="The Broad Institute Genomics Platform"/>
            <consortium name="The Broad Institute Genome Sequencing Center for Infectious Disease"/>
            <person name="Wu L."/>
            <person name="Ma J."/>
        </authorList>
    </citation>
    <scope>NUCLEOTIDE SEQUENCE [LARGE SCALE GENOMIC DNA]</scope>
    <source>
        <strain evidence="3">JCM 18298</strain>
    </source>
</reference>
<dbReference type="Proteomes" id="UP001500603">
    <property type="component" value="Unassembled WGS sequence"/>
</dbReference>
<accession>A0ABP9JVI2</accession>
<dbReference type="RefSeq" id="WP_345493858.1">
    <property type="nucleotide sequence ID" value="NZ_BAABJM010000001.1"/>
</dbReference>
<evidence type="ECO:0000313" key="3">
    <source>
        <dbReference type="Proteomes" id="UP001500603"/>
    </source>
</evidence>
<dbReference type="Gene3D" id="2.30.110.10">
    <property type="entry name" value="Electron Transport, Fmn-binding Protein, Chain A"/>
    <property type="match status" value="1"/>
</dbReference>
<protein>
    <submittedName>
        <fullName evidence="2">PPOX class F420-dependent oxidoreductase</fullName>
    </submittedName>
</protein>
<keyword evidence="3" id="KW-1185">Reference proteome</keyword>
<organism evidence="2 3">
    <name type="scientific">Nocardia callitridis</name>
    <dbReference type="NCBI Taxonomy" id="648753"/>
    <lineage>
        <taxon>Bacteria</taxon>
        <taxon>Bacillati</taxon>
        <taxon>Actinomycetota</taxon>
        <taxon>Actinomycetes</taxon>
        <taxon>Mycobacteriales</taxon>
        <taxon>Nocardiaceae</taxon>
        <taxon>Nocardia</taxon>
    </lineage>
</organism>
<name>A0ABP9JVI2_9NOCA</name>
<evidence type="ECO:0000259" key="1">
    <source>
        <dbReference type="Pfam" id="PF01243"/>
    </source>
</evidence>
<feature type="domain" description="Pyridoxamine 5'-phosphate oxidase N-terminal" evidence="1">
    <location>
        <begin position="16"/>
        <end position="103"/>
    </location>
</feature>
<dbReference type="EMBL" id="BAABJM010000001">
    <property type="protein sequence ID" value="GAA5045691.1"/>
    <property type="molecule type" value="Genomic_DNA"/>
</dbReference>
<comment type="caution">
    <text evidence="2">The sequence shown here is derived from an EMBL/GenBank/DDBJ whole genome shotgun (WGS) entry which is preliminary data.</text>
</comment>
<proteinExistence type="predicted"/>
<gene>
    <name evidence="2" type="ORF">GCM10023318_10340</name>
</gene>
<dbReference type="Pfam" id="PF01243">
    <property type="entry name" value="PNPOx_N"/>
    <property type="match status" value="1"/>
</dbReference>
<dbReference type="InterPro" id="IPR012349">
    <property type="entry name" value="Split_barrel_FMN-bd"/>
</dbReference>
<dbReference type="InterPro" id="IPR019920">
    <property type="entry name" value="F420-binding_dom_put"/>
</dbReference>
<evidence type="ECO:0000313" key="2">
    <source>
        <dbReference type="EMBL" id="GAA5045691.1"/>
    </source>
</evidence>
<sequence length="140" mass="14900">MKLHESARALIGAGADATMVTLNPDGSQQISVVWVALRATPDGDELVSGHLGEYKKIRNLRRDNRVALTILSQERGEVMRPYLAINGTARVEEGGAPELLAELAATLASPGVRFPPEDAPPGLLIRTRIEKVGGIGPWAG</sequence>
<dbReference type="InterPro" id="IPR011576">
    <property type="entry name" value="Pyridox_Oxase_N"/>
</dbReference>
<dbReference type="NCBIfam" id="TIGR03618">
    <property type="entry name" value="Rv1155_F420"/>
    <property type="match status" value="1"/>
</dbReference>
<dbReference type="SUPFAM" id="SSF50475">
    <property type="entry name" value="FMN-binding split barrel"/>
    <property type="match status" value="1"/>
</dbReference>